<dbReference type="AlphaFoldDB" id="A0A9P6ZGJ7"/>
<accession>A0A9P6ZGJ7</accession>
<organism evidence="1 2">
    <name type="scientific">Suillus placidus</name>
    <dbReference type="NCBI Taxonomy" id="48579"/>
    <lineage>
        <taxon>Eukaryota</taxon>
        <taxon>Fungi</taxon>
        <taxon>Dikarya</taxon>
        <taxon>Basidiomycota</taxon>
        <taxon>Agaricomycotina</taxon>
        <taxon>Agaricomycetes</taxon>
        <taxon>Agaricomycetidae</taxon>
        <taxon>Boletales</taxon>
        <taxon>Suillineae</taxon>
        <taxon>Suillaceae</taxon>
        <taxon>Suillus</taxon>
    </lineage>
</organism>
<proteinExistence type="predicted"/>
<evidence type="ECO:0000313" key="1">
    <source>
        <dbReference type="EMBL" id="KAG1764089.1"/>
    </source>
</evidence>
<dbReference type="OrthoDB" id="2687078at2759"/>
<name>A0A9P6ZGJ7_9AGAM</name>
<gene>
    <name evidence="1" type="ORF">EV702DRAFT_1051461</name>
</gene>
<evidence type="ECO:0000313" key="2">
    <source>
        <dbReference type="Proteomes" id="UP000714275"/>
    </source>
</evidence>
<keyword evidence="2" id="KW-1185">Reference proteome</keyword>
<comment type="caution">
    <text evidence="1">The sequence shown here is derived from an EMBL/GenBank/DDBJ whole genome shotgun (WGS) entry which is preliminary data.</text>
</comment>
<dbReference type="EMBL" id="JABBWD010000133">
    <property type="protein sequence ID" value="KAG1764089.1"/>
    <property type="molecule type" value="Genomic_DNA"/>
</dbReference>
<sequence length="489" mass="52858">MTGQTQKKDVDALYNVEMTGRDFDAVTAHDAWAGVALVQLWNSAGISDSADPLCNTSSTLQTGEPRGPLTLWAMPPAAHFLAKFFLASMGKIRDLKDLFDAVAMQDCIDGGISLLIRCPGSEVSSTIAPEELALDLYVTPRELQETPERIGGDVAALVQAFAAEFALPHLRRFSKCCAIEHIKPPKRFPAAHINAYGPQFLPAPMVATGAHIQCSAQSPEAFANDFQAQAQSKILPSDIPSAAIREGVELAISTAKKPTAHSHRIRQRRLTEVYVPGDKNAGPLFSGQELSHAAEAKFGPALISIGANTDATLDRLGLGDEILLKLRILIGTTRSSRWEAVFRSPKWNFTYEQATILSKALLTDLQVQPVVIKVTFSKVTFSKYSTLLLVIRPPLSKSSALLQVIRPPSSHPPYFKSSALLSLSISLSWVIGGWRGGIVYTLVRLSSSSIYLGHWGLEGRYSVHTGAPILHHLLGTLGLRGSAQLSLPG</sequence>
<dbReference type="Proteomes" id="UP000714275">
    <property type="component" value="Unassembled WGS sequence"/>
</dbReference>
<protein>
    <submittedName>
        <fullName evidence="1">Uncharacterized protein</fullName>
    </submittedName>
</protein>
<reference evidence="1" key="1">
    <citation type="journal article" date="2020" name="New Phytol.">
        <title>Comparative genomics reveals dynamic genome evolution in host specialist ectomycorrhizal fungi.</title>
        <authorList>
            <person name="Lofgren L.A."/>
            <person name="Nguyen N.H."/>
            <person name="Vilgalys R."/>
            <person name="Ruytinx J."/>
            <person name="Liao H.L."/>
            <person name="Branco S."/>
            <person name="Kuo A."/>
            <person name="LaButti K."/>
            <person name="Lipzen A."/>
            <person name="Andreopoulos W."/>
            <person name="Pangilinan J."/>
            <person name="Riley R."/>
            <person name="Hundley H."/>
            <person name="Na H."/>
            <person name="Barry K."/>
            <person name="Grigoriev I.V."/>
            <person name="Stajich J.E."/>
            <person name="Kennedy P.G."/>
        </authorList>
    </citation>
    <scope>NUCLEOTIDE SEQUENCE</scope>
    <source>
        <strain evidence="1">DOB743</strain>
    </source>
</reference>